<dbReference type="STRING" id="270498.CHK_1896"/>
<evidence type="ECO:0000313" key="12">
    <source>
        <dbReference type="Proteomes" id="UP000034076"/>
    </source>
</evidence>
<dbReference type="PANTHER" id="PTHR13932:SF5">
    <property type="entry name" value="RADICAL S-ADENOSYL METHIONINE DOMAIN-CONTAINING PROTEIN 1, MITOCHONDRIAL"/>
    <property type="match status" value="1"/>
</dbReference>
<evidence type="ECO:0000256" key="7">
    <source>
        <dbReference type="ARBA" id="ARBA00023014"/>
    </source>
</evidence>
<dbReference type="SFLD" id="SFLDG01065">
    <property type="entry name" value="anaerobic_coproporphyrinogen-I"/>
    <property type="match status" value="1"/>
</dbReference>
<keyword evidence="5 9" id="KW-0479">Metal-binding</keyword>
<evidence type="ECO:0000256" key="1">
    <source>
        <dbReference type="ARBA" id="ARBA00006100"/>
    </source>
</evidence>
<gene>
    <name evidence="11" type="ORF">CHK_1896</name>
</gene>
<organism evidence="11 12">
    <name type="scientific">Christensenella hongkongensis</name>
    <dbReference type="NCBI Taxonomy" id="270498"/>
    <lineage>
        <taxon>Bacteria</taxon>
        <taxon>Bacillati</taxon>
        <taxon>Bacillota</taxon>
        <taxon>Clostridia</taxon>
        <taxon>Christensenellales</taxon>
        <taxon>Christensenellaceae</taxon>
        <taxon>Christensenella</taxon>
    </lineage>
</organism>
<evidence type="ECO:0000259" key="10">
    <source>
        <dbReference type="PROSITE" id="PS51918"/>
    </source>
</evidence>
<comment type="caution">
    <text evidence="11">The sequence shown here is derived from an EMBL/GenBank/DDBJ whole genome shotgun (WGS) entry which is preliminary data.</text>
</comment>
<proteinExistence type="inferred from homology"/>
<dbReference type="OrthoDB" id="9808022at2"/>
<comment type="subcellular location">
    <subcellularLocation>
        <location evidence="9">Cytoplasm</location>
    </subcellularLocation>
</comment>
<dbReference type="NCBIfam" id="TIGR00539">
    <property type="entry name" value="hemN_rel"/>
    <property type="match status" value="1"/>
</dbReference>
<dbReference type="CDD" id="cd01335">
    <property type="entry name" value="Radical_SAM"/>
    <property type="match status" value="1"/>
</dbReference>
<dbReference type="RefSeq" id="WP_046443752.1">
    <property type="nucleotide sequence ID" value="NZ_LAYJ01000103.1"/>
</dbReference>
<dbReference type="Pfam" id="PF04055">
    <property type="entry name" value="Radical_SAM"/>
    <property type="match status" value="1"/>
</dbReference>
<protein>
    <recommendedName>
        <fullName evidence="2 9">Heme chaperone HemW</fullName>
    </recommendedName>
</protein>
<dbReference type="EMBL" id="LAYJ01000103">
    <property type="protein sequence ID" value="KKI50602.1"/>
    <property type="molecule type" value="Genomic_DNA"/>
</dbReference>
<accession>A0A0M2NJJ5</accession>
<reference evidence="11 12" key="1">
    <citation type="submission" date="2015-04" db="EMBL/GenBank/DDBJ databases">
        <title>Draft genome sequence of bacteremic isolate Catabacter hongkongensis type strain HKU16T.</title>
        <authorList>
            <person name="Lau S.K."/>
            <person name="Teng J.L."/>
            <person name="Huang Y."/>
            <person name="Curreem S.O."/>
            <person name="Tsui S.K."/>
            <person name="Woo P.C."/>
        </authorList>
    </citation>
    <scope>NUCLEOTIDE SEQUENCE [LARGE SCALE GENOMIC DNA]</scope>
    <source>
        <strain evidence="11 12">HKU16</strain>
    </source>
</reference>
<dbReference type="InterPro" id="IPR034505">
    <property type="entry name" value="Coproporphyrinogen-III_oxidase"/>
</dbReference>
<evidence type="ECO:0000256" key="5">
    <source>
        <dbReference type="ARBA" id="ARBA00022723"/>
    </source>
</evidence>
<keyword evidence="12" id="KW-1185">Reference proteome</keyword>
<keyword evidence="8 9" id="KW-0143">Chaperone</keyword>
<dbReference type="SFLD" id="SFLDF00288">
    <property type="entry name" value="HemN-like__clustered_with_nucl"/>
    <property type="match status" value="1"/>
</dbReference>
<comment type="similarity">
    <text evidence="1">Belongs to the anaerobic coproporphyrinogen-III oxidase family. HemW subfamily.</text>
</comment>
<evidence type="ECO:0000256" key="2">
    <source>
        <dbReference type="ARBA" id="ARBA00017228"/>
    </source>
</evidence>
<keyword evidence="3 9" id="KW-0349">Heme</keyword>
<keyword evidence="6 9" id="KW-0408">Iron</keyword>
<dbReference type="SFLD" id="SFLDF00562">
    <property type="entry name" value="HemN-like__clustered_with_heat"/>
    <property type="match status" value="1"/>
</dbReference>
<dbReference type="InterPro" id="IPR010723">
    <property type="entry name" value="HemN_C"/>
</dbReference>
<evidence type="ECO:0000256" key="4">
    <source>
        <dbReference type="ARBA" id="ARBA00022691"/>
    </source>
</evidence>
<dbReference type="GO" id="GO:0005737">
    <property type="term" value="C:cytoplasm"/>
    <property type="evidence" value="ECO:0007669"/>
    <property type="project" value="UniProtKB-SubCell"/>
</dbReference>
<dbReference type="Proteomes" id="UP000034076">
    <property type="component" value="Unassembled WGS sequence"/>
</dbReference>
<dbReference type="SMART" id="SM00729">
    <property type="entry name" value="Elp3"/>
    <property type="match status" value="1"/>
</dbReference>
<dbReference type="Gene3D" id="3.20.20.70">
    <property type="entry name" value="Aldolase class I"/>
    <property type="match status" value="1"/>
</dbReference>
<keyword evidence="9" id="KW-0004">4Fe-4S</keyword>
<dbReference type="InterPro" id="IPR006638">
    <property type="entry name" value="Elp3/MiaA/NifB-like_rSAM"/>
</dbReference>
<dbReference type="Pfam" id="PF06969">
    <property type="entry name" value="HemN_C"/>
    <property type="match status" value="1"/>
</dbReference>
<evidence type="ECO:0000256" key="3">
    <source>
        <dbReference type="ARBA" id="ARBA00022617"/>
    </source>
</evidence>
<dbReference type="GO" id="GO:0046872">
    <property type="term" value="F:metal ion binding"/>
    <property type="evidence" value="ECO:0007669"/>
    <property type="project" value="UniProtKB-UniRule"/>
</dbReference>
<comment type="function">
    <text evidence="9">Probably acts as a heme chaperone, transferring heme to an unknown acceptor. Binds one molecule of heme per monomer, possibly covalently. Binds 1 [4Fe-4S] cluster. The cluster is coordinated with 3 cysteines and an exchangeable S-adenosyl-L-methionine.</text>
</comment>
<name>A0A0M2NJJ5_9FIRM</name>
<dbReference type="SFLD" id="SFLDG01082">
    <property type="entry name" value="B12-binding_domain_containing"/>
    <property type="match status" value="1"/>
</dbReference>
<evidence type="ECO:0000256" key="6">
    <source>
        <dbReference type="ARBA" id="ARBA00023004"/>
    </source>
</evidence>
<evidence type="ECO:0000256" key="9">
    <source>
        <dbReference type="RuleBase" id="RU364116"/>
    </source>
</evidence>
<keyword evidence="9" id="KW-0963">Cytoplasm</keyword>
<evidence type="ECO:0000256" key="8">
    <source>
        <dbReference type="ARBA" id="ARBA00023186"/>
    </source>
</evidence>
<dbReference type="GO" id="GO:0004109">
    <property type="term" value="F:coproporphyrinogen oxidase activity"/>
    <property type="evidence" value="ECO:0007669"/>
    <property type="project" value="InterPro"/>
</dbReference>
<dbReference type="AlphaFoldDB" id="A0A0M2NJJ5"/>
<keyword evidence="4 9" id="KW-0949">S-adenosyl-L-methionine</keyword>
<dbReference type="InterPro" id="IPR004559">
    <property type="entry name" value="HemW-like"/>
</dbReference>
<dbReference type="SUPFAM" id="SSF102114">
    <property type="entry name" value="Radical SAM enzymes"/>
    <property type="match status" value="1"/>
</dbReference>
<dbReference type="GO" id="GO:0006779">
    <property type="term" value="P:porphyrin-containing compound biosynthetic process"/>
    <property type="evidence" value="ECO:0007669"/>
    <property type="project" value="InterPro"/>
</dbReference>
<dbReference type="GO" id="GO:0051539">
    <property type="term" value="F:4 iron, 4 sulfur cluster binding"/>
    <property type="evidence" value="ECO:0007669"/>
    <property type="project" value="UniProtKB-UniRule"/>
</dbReference>
<dbReference type="SFLD" id="SFLDS00029">
    <property type="entry name" value="Radical_SAM"/>
    <property type="match status" value="1"/>
</dbReference>
<evidence type="ECO:0000313" key="11">
    <source>
        <dbReference type="EMBL" id="KKI50602.1"/>
    </source>
</evidence>
<dbReference type="InterPro" id="IPR013785">
    <property type="entry name" value="Aldolase_TIM"/>
</dbReference>
<dbReference type="PROSITE" id="PS51918">
    <property type="entry name" value="RADICAL_SAM"/>
    <property type="match status" value="1"/>
</dbReference>
<keyword evidence="7 9" id="KW-0411">Iron-sulfur</keyword>
<dbReference type="InterPro" id="IPR058240">
    <property type="entry name" value="rSAM_sf"/>
</dbReference>
<sequence length="376" mass="43403">MLGLYFHIPFCLKKCSYCDFLSIDKKDRIDAYMRALLKETELTGAMYNKPVDSVFFGGGTPSLPDAGYIVAVMDELRRSYALYSDAEVTLEANPCSLTKEKLAAYREAGINRLSIGLQAAQNRHLLTLGRQHTVELFDEAYDLAREAGFTNINIDIIYALPEQTLEDWEATLIHVIEKRPEHVSAYALGLEEGTLLYEMVENRELEPAGEDMDLAMYHMAQDLLADRDYENYEISNFAQRKRECRHNLKYWNIKDYLGLGAAAHSCIDRLRFANTLDIDEYIANLGTGKLHYSSYEMCSDDERKIEYIMLKLRLKNGFSFFDYKSRFGEDFLERFRKEVLHVYELGLITLDDRGIAPTRRGFDLQNQLVAEMIRNL</sequence>
<dbReference type="InterPro" id="IPR007197">
    <property type="entry name" value="rSAM"/>
</dbReference>
<dbReference type="PANTHER" id="PTHR13932">
    <property type="entry name" value="COPROPORPHYRINIGEN III OXIDASE"/>
    <property type="match status" value="1"/>
</dbReference>
<feature type="domain" description="Radical SAM core" evidence="10">
    <location>
        <begin position="1"/>
        <end position="227"/>
    </location>
</feature>